<name>A0A7W9L2H8_9HYPH</name>
<evidence type="ECO:0000313" key="2">
    <source>
        <dbReference type="Proteomes" id="UP000523821"/>
    </source>
</evidence>
<dbReference type="Pfam" id="PF05045">
    <property type="entry name" value="RgpF"/>
    <property type="match status" value="1"/>
</dbReference>
<gene>
    <name evidence="1" type="ORF">GGQ63_002588</name>
</gene>
<dbReference type="AlphaFoldDB" id="A0A7W9L2H8"/>
<reference evidence="1 2" key="1">
    <citation type="submission" date="2020-08" db="EMBL/GenBank/DDBJ databases">
        <title>Genomic Encyclopedia of Type Strains, Phase IV (KMG-IV): sequencing the most valuable type-strain genomes for metagenomic binning, comparative biology and taxonomic classification.</title>
        <authorList>
            <person name="Goeker M."/>
        </authorList>
    </citation>
    <scope>NUCLEOTIDE SEQUENCE [LARGE SCALE GENOMIC DNA]</scope>
    <source>
        <strain evidence="1 2">DSM 16268</strain>
    </source>
</reference>
<dbReference type="Proteomes" id="UP000523821">
    <property type="component" value="Unassembled WGS sequence"/>
</dbReference>
<dbReference type="InterPro" id="IPR007739">
    <property type="entry name" value="RgpF"/>
</dbReference>
<comment type="caution">
    <text evidence="1">The sequence shown here is derived from an EMBL/GenBank/DDBJ whole genome shotgun (WGS) entry which is preliminary data.</text>
</comment>
<evidence type="ECO:0000313" key="1">
    <source>
        <dbReference type="EMBL" id="MBB5753518.1"/>
    </source>
</evidence>
<proteinExistence type="predicted"/>
<sequence>MKRFAPDQTLSTRLTRLIRDWWTIRRHGAFDAAHYRAQLERTRFKHRLALLHYLWAGERKGLTPNPRFDPRLHRLAFDDVPPAGAALADAIRRGRQAPQPVGEDREAPMPAIPVEPPGRPLALVCHVFFQDVWPELEAGITPIADLVDLFVTITERPGAAALATRIRARFPRAVVLVLPNRGRDMLPFVLLAGAVPLSRYRAVCKIHTKKSQHRLDGAAWRRALVGPLIADAARVAAIGAHFAAHPRCGLVVPDGSIEEDPSLWGGNRVRTRALAARLGVAVEHLPLRFPAGSMYWISGPLVARIAALGLGWADFEPERGQTDDTTAHALERLVGLLATAEGLDMIEAGRLG</sequence>
<dbReference type="RefSeq" id="WP_183856436.1">
    <property type="nucleotide sequence ID" value="NZ_JACHOO010000005.1"/>
</dbReference>
<dbReference type="EMBL" id="JACHOO010000005">
    <property type="protein sequence ID" value="MBB5753518.1"/>
    <property type="molecule type" value="Genomic_DNA"/>
</dbReference>
<organism evidence="1 2">
    <name type="scientific">Prosthecomicrobium pneumaticum</name>
    <dbReference type="NCBI Taxonomy" id="81895"/>
    <lineage>
        <taxon>Bacteria</taxon>
        <taxon>Pseudomonadati</taxon>
        <taxon>Pseudomonadota</taxon>
        <taxon>Alphaproteobacteria</taxon>
        <taxon>Hyphomicrobiales</taxon>
        <taxon>Kaistiaceae</taxon>
        <taxon>Prosthecomicrobium</taxon>
    </lineage>
</organism>
<protein>
    <submittedName>
        <fullName evidence="1">Lipopolysaccharide biosynthesis protein</fullName>
    </submittedName>
</protein>
<accession>A0A7W9L2H8</accession>
<keyword evidence="2" id="KW-1185">Reference proteome</keyword>